<dbReference type="Gene3D" id="3.50.7.10">
    <property type="entry name" value="GroEL"/>
    <property type="match status" value="1"/>
</dbReference>
<evidence type="ECO:0000256" key="10">
    <source>
        <dbReference type="SAM" id="MobiDB-lite"/>
    </source>
</evidence>
<dbReference type="Pfam" id="PF00118">
    <property type="entry name" value="Cpn60_TCP1"/>
    <property type="match status" value="1"/>
</dbReference>
<feature type="binding site" evidence="7">
    <location>
        <position position="415"/>
    </location>
    <ligand>
        <name>ATP</name>
        <dbReference type="ChEBI" id="CHEBI:30616"/>
    </ligand>
</feature>
<reference evidence="11 12" key="1">
    <citation type="submission" date="2016-11" db="EMBL/GenBank/DDBJ databases">
        <authorList>
            <person name="Jaros S."/>
            <person name="Januszkiewicz K."/>
            <person name="Wedrychowicz H."/>
        </authorList>
    </citation>
    <scope>NUCLEOTIDE SEQUENCE [LARGE SCALE GENOMIC DNA]</scope>
    <source>
        <strain evidence="11 12">DSM 29431</strain>
    </source>
</reference>
<dbReference type="Gene3D" id="1.10.560.10">
    <property type="entry name" value="GroEL-like equatorial domain"/>
    <property type="match status" value="1"/>
</dbReference>
<dbReference type="GO" id="GO:0042026">
    <property type="term" value="P:protein refolding"/>
    <property type="evidence" value="ECO:0007669"/>
    <property type="project" value="UniProtKB-UniRule"/>
</dbReference>
<evidence type="ECO:0000256" key="7">
    <source>
        <dbReference type="HAMAP-Rule" id="MF_00600"/>
    </source>
</evidence>
<proteinExistence type="inferred from homology"/>
<evidence type="ECO:0000256" key="5">
    <source>
        <dbReference type="ARBA" id="ARBA00023186"/>
    </source>
</evidence>
<dbReference type="PANTHER" id="PTHR45633">
    <property type="entry name" value="60 KDA HEAT SHOCK PROTEIN, MITOCHONDRIAL"/>
    <property type="match status" value="1"/>
</dbReference>
<dbReference type="HAMAP" id="MF_00600">
    <property type="entry name" value="CH60"/>
    <property type="match status" value="1"/>
</dbReference>
<name>A0A1M5XEE8_9RHOB</name>
<dbReference type="NCBIfam" id="NF000592">
    <property type="entry name" value="PRK00013.1"/>
    <property type="match status" value="1"/>
</dbReference>
<comment type="similarity">
    <text evidence="1 7 8">Belongs to the chaperonin (HSP60) family.</text>
</comment>
<evidence type="ECO:0000256" key="9">
    <source>
        <dbReference type="RuleBase" id="RU000419"/>
    </source>
</evidence>
<feature type="compositionally biased region" description="Gly residues" evidence="10">
    <location>
        <begin position="531"/>
        <end position="547"/>
    </location>
</feature>
<dbReference type="GO" id="GO:0016853">
    <property type="term" value="F:isomerase activity"/>
    <property type="evidence" value="ECO:0007669"/>
    <property type="project" value="UniProtKB-KW"/>
</dbReference>
<dbReference type="Gene3D" id="3.30.260.10">
    <property type="entry name" value="TCP-1-like chaperonin intermediate domain"/>
    <property type="match status" value="1"/>
</dbReference>
<dbReference type="STRING" id="996342.SAMN05443551_3895"/>
<dbReference type="InterPro" id="IPR027409">
    <property type="entry name" value="GroEL-like_apical_dom_sf"/>
</dbReference>
<dbReference type="NCBIfam" id="NF009489">
    <property type="entry name" value="PRK12851.1"/>
    <property type="match status" value="1"/>
</dbReference>
<dbReference type="SUPFAM" id="SSF54849">
    <property type="entry name" value="GroEL-intermediate domain like"/>
    <property type="match status" value="1"/>
</dbReference>
<evidence type="ECO:0000313" key="11">
    <source>
        <dbReference type="EMBL" id="SHH98227.1"/>
    </source>
</evidence>
<organism evidence="11 12">
    <name type="scientific">Marivita hallyeonensis</name>
    <dbReference type="NCBI Taxonomy" id="996342"/>
    <lineage>
        <taxon>Bacteria</taxon>
        <taxon>Pseudomonadati</taxon>
        <taxon>Pseudomonadota</taxon>
        <taxon>Alphaproteobacteria</taxon>
        <taxon>Rhodobacterales</taxon>
        <taxon>Roseobacteraceae</taxon>
        <taxon>Marivita</taxon>
    </lineage>
</organism>
<dbReference type="PRINTS" id="PR00298">
    <property type="entry name" value="CHAPERONIN60"/>
</dbReference>
<keyword evidence="6 7" id="KW-0413">Isomerase</keyword>
<keyword evidence="5 7" id="KW-0143">Chaperone</keyword>
<feature type="binding site" evidence="7">
    <location>
        <begin position="87"/>
        <end position="91"/>
    </location>
    <ligand>
        <name>ATP</name>
        <dbReference type="ChEBI" id="CHEBI:30616"/>
    </ligand>
</feature>
<keyword evidence="4 7" id="KW-0067">ATP-binding</keyword>
<gene>
    <name evidence="7" type="primary">groEL</name>
    <name evidence="7" type="synonym">groL</name>
    <name evidence="11" type="ORF">SAMN05443551_3895</name>
</gene>
<feature type="region of interest" description="Disordered" evidence="10">
    <location>
        <begin position="527"/>
        <end position="547"/>
    </location>
</feature>
<dbReference type="GO" id="GO:0140662">
    <property type="term" value="F:ATP-dependent protein folding chaperone"/>
    <property type="evidence" value="ECO:0007669"/>
    <property type="project" value="InterPro"/>
</dbReference>
<dbReference type="FunFam" id="1.10.560.10:FF:000001">
    <property type="entry name" value="60 kDa chaperonin"/>
    <property type="match status" value="1"/>
</dbReference>
<evidence type="ECO:0000256" key="4">
    <source>
        <dbReference type="ARBA" id="ARBA00022840"/>
    </source>
</evidence>
<dbReference type="InterPro" id="IPR002423">
    <property type="entry name" value="Cpn60/GroEL/TCP-1"/>
</dbReference>
<dbReference type="FunFam" id="3.50.7.10:FF:000001">
    <property type="entry name" value="60 kDa chaperonin"/>
    <property type="match status" value="1"/>
</dbReference>
<dbReference type="NCBIfam" id="NF009487">
    <property type="entry name" value="PRK12849.1"/>
    <property type="match status" value="1"/>
</dbReference>
<dbReference type="OrthoDB" id="9766614at2"/>
<dbReference type="SUPFAM" id="SSF52029">
    <property type="entry name" value="GroEL apical domain-like"/>
    <property type="match status" value="1"/>
</dbReference>
<dbReference type="CDD" id="cd03344">
    <property type="entry name" value="GroEL"/>
    <property type="match status" value="1"/>
</dbReference>
<dbReference type="NCBIfam" id="TIGR02348">
    <property type="entry name" value="GroEL"/>
    <property type="match status" value="1"/>
</dbReference>
<keyword evidence="3 7" id="KW-0547">Nucleotide-binding</keyword>
<evidence type="ECO:0000256" key="3">
    <source>
        <dbReference type="ARBA" id="ARBA00022741"/>
    </source>
</evidence>
<feature type="binding site" evidence="7">
    <location>
        <position position="496"/>
    </location>
    <ligand>
        <name>ATP</name>
        <dbReference type="ChEBI" id="CHEBI:30616"/>
    </ligand>
</feature>
<evidence type="ECO:0000313" key="12">
    <source>
        <dbReference type="Proteomes" id="UP000184221"/>
    </source>
</evidence>
<dbReference type="GO" id="GO:0051082">
    <property type="term" value="F:unfolded protein binding"/>
    <property type="evidence" value="ECO:0007669"/>
    <property type="project" value="UniProtKB-UniRule"/>
</dbReference>
<dbReference type="InterPro" id="IPR001844">
    <property type="entry name" value="Cpn60/GroEL"/>
</dbReference>
<dbReference type="EC" id="5.6.1.7" evidence="7"/>
<keyword evidence="2 7" id="KW-0963">Cytoplasm</keyword>
<dbReference type="EMBL" id="FQXC01000006">
    <property type="protein sequence ID" value="SHH98227.1"/>
    <property type="molecule type" value="Genomic_DNA"/>
</dbReference>
<feature type="binding site" evidence="7">
    <location>
        <position position="51"/>
    </location>
    <ligand>
        <name>ATP</name>
        <dbReference type="ChEBI" id="CHEBI:30616"/>
    </ligand>
</feature>
<sequence>MSAKDVKFDTEARSRMLKGVNILADAVKVTLGPKGRNVVLDKSFGAPRITKDGVSVAKEIELEDKFENMGAQMVKEVASRTNDEAGDGTTTATVLAQAIVKEGMKSVAAGMNPMDLKRGIDLATTKVVEAIKAAARDVSDSAEVAQVGTISANGEAEIGQQIADAMQKVGNEGVITVEENKGLETETDVVEGMQFDRGYLSPYFVTNADKMTAELDDCMILLHEKKLSSLQPMVPLLESVIQSQKPLLIIAEDVEGEALATLVVNKLRGGLKIAAVKAPGFGDRRKAMLQDIAILTGGQVISEDLGMKLENVTMDMLGSAKKIQITKDETTIVDGAGEKAEIEARVAQIRTQIEETTSDYDREKLQERVAKLAGGVAVIRVGGMTEVEVKERKDRVDDALNATRAAVQEGIVVGGGVALVQAGKTLEGLTGANNDQNVGITIVRKALEAPLRQIAENSGVDGSVVAGKIRESDDATFGFNAQTEEYGDMFKFGVIDPAKVVRTALQDAASIAGLLITTEAMVADKPQKEGAGAGGGMPDMGGMGGMM</sequence>
<evidence type="ECO:0000256" key="1">
    <source>
        <dbReference type="ARBA" id="ARBA00006607"/>
    </source>
</evidence>
<dbReference type="GO" id="GO:0005737">
    <property type="term" value="C:cytoplasm"/>
    <property type="evidence" value="ECO:0007669"/>
    <property type="project" value="UniProtKB-SubCell"/>
</dbReference>
<dbReference type="RefSeq" id="WP_072779760.1">
    <property type="nucleotide sequence ID" value="NZ_FQXC01000006.1"/>
</dbReference>
<dbReference type="PROSITE" id="PS00296">
    <property type="entry name" value="CHAPERONINS_CPN60"/>
    <property type="match status" value="1"/>
</dbReference>
<comment type="function">
    <text evidence="7 9">Together with its co-chaperonin GroES, plays an essential role in assisting protein folding. The GroEL-GroES system forms a nano-cage that allows encapsulation of the non-native substrate proteins and provides a physical environment optimized to promote and accelerate protein folding.</text>
</comment>
<comment type="subcellular location">
    <subcellularLocation>
        <location evidence="7">Cytoplasm</location>
    </subcellularLocation>
</comment>
<dbReference type="InterPro" id="IPR027413">
    <property type="entry name" value="GROEL-like_equatorial_sf"/>
</dbReference>
<accession>A0A1M5XEE8</accession>
<feature type="binding site" evidence="7">
    <location>
        <begin position="30"/>
        <end position="33"/>
    </location>
    <ligand>
        <name>ATP</name>
        <dbReference type="ChEBI" id="CHEBI:30616"/>
    </ligand>
</feature>
<protein>
    <recommendedName>
        <fullName evidence="7">Chaperonin GroEL</fullName>
        <ecNumber evidence="7">5.6.1.7</ecNumber>
    </recommendedName>
    <alternativeName>
        <fullName evidence="7">60 kDa chaperonin</fullName>
    </alternativeName>
    <alternativeName>
        <fullName evidence="7">Chaperonin-60</fullName>
        <shortName evidence="7">Cpn60</shortName>
    </alternativeName>
</protein>
<dbReference type="InterPro" id="IPR027410">
    <property type="entry name" value="TCP-1-like_intermed_sf"/>
</dbReference>
<dbReference type="SUPFAM" id="SSF48592">
    <property type="entry name" value="GroEL equatorial domain-like"/>
    <property type="match status" value="1"/>
</dbReference>
<dbReference type="AlphaFoldDB" id="A0A1M5XEE8"/>
<evidence type="ECO:0000256" key="2">
    <source>
        <dbReference type="ARBA" id="ARBA00022490"/>
    </source>
</evidence>
<dbReference type="GO" id="GO:0005524">
    <property type="term" value="F:ATP binding"/>
    <property type="evidence" value="ECO:0007669"/>
    <property type="project" value="UniProtKB-UniRule"/>
</dbReference>
<evidence type="ECO:0000256" key="6">
    <source>
        <dbReference type="ARBA" id="ARBA00023235"/>
    </source>
</evidence>
<dbReference type="NCBIfam" id="NF009488">
    <property type="entry name" value="PRK12850.1"/>
    <property type="match status" value="1"/>
</dbReference>
<evidence type="ECO:0000256" key="8">
    <source>
        <dbReference type="RuleBase" id="RU000418"/>
    </source>
</evidence>
<dbReference type="InterPro" id="IPR018370">
    <property type="entry name" value="Chaperonin_Cpn60_CS"/>
</dbReference>
<comment type="subunit">
    <text evidence="7 9">Forms a cylinder of 14 subunits composed of two heptameric rings stacked back-to-back. Interacts with the co-chaperonin GroES.</text>
</comment>
<keyword evidence="12" id="KW-1185">Reference proteome</keyword>
<comment type="caution">
    <text evidence="7">Lacks conserved residue(s) required for the propagation of feature annotation.</text>
</comment>
<dbReference type="Proteomes" id="UP000184221">
    <property type="component" value="Unassembled WGS sequence"/>
</dbReference>